<reference evidence="1" key="2">
    <citation type="submission" date="2021-01" db="EMBL/GenBank/DDBJ databases">
        <authorList>
            <person name="Schikora-Tamarit M.A."/>
        </authorList>
    </citation>
    <scope>NUCLEOTIDE SEQUENCE</scope>
    <source>
        <strain evidence="1">NCAIM Y.01608</strain>
    </source>
</reference>
<keyword evidence="2" id="KW-1185">Reference proteome</keyword>
<reference evidence="1" key="1">
    <citation type="journal article" date="2021" name="Open Biol.">
        <title>Shared evolutionary footprints suggest mitochondrial oxidative damage underlies multiple complex I losses in fungi.</title>
        <authorList>
            <person name="Schikora-Tamarit M.A."/>
            <person name="Marcet-Houben M."/>
            <person name="Nosek J."/>
            <person name="Gabaldon T."/>
        </authorList>
    </citation>
    <scope>NUCLEOTIDE SEQUENCE</scope>
    <source>
        <strain evidence="1">NCAIM Y.01608</strain>
    </source>
</reference>
<organism evidence="1 2">
    <name type="scientific">Ogataea polymorpha</name>
    <dbReference type="NCBI Taxonomy" id="460523"/>
    <lineage>
        <taxon>Eukaryota</taxon>
        <taxon>Fungi</taxon>
        <taxon>Dikarya</taxon>
        <taxon>Ascomycota</taxon>
        <taxon>Saccharomycotina</taxon>
        <taxon>Pichiomycetes</taxon>
        <taxon>Pichiales</taxon>
        <taxon>Pichiaceae</taxon>
        <taxon>Ogataea</taxon>
    </lineage>
</organism>
<gene>
    <name evidence="1" type="ORF">OGATHE_002910</name>
</gene>
<comment type="caution">
    <text evidence="1">The sequence shown here is derived from an EMBL/GenBank/DDBJ whole genome shotgun (WGS) entry which is preliminary data.</text>
</comment>
<proteinExistence type="predicted"/>
<dbReference type="Proteomes" id="UP000788993">
    <property type="component" value="Unassembled WGS sequence"/>
</dbReference>
<evidence type="ECO:0000313" key="2">
    <source>
        <dbReference type="Proteomes" id="UP000788993"/>
    </source>
</evidence>
<accession>A0A9P8PDQ1</accession>
<evidence type="ECO:0000313" key="1">
    <source>
        <dbReference type="EMBL" id="KAH3670097.1"/>
    </source>
</evidence>
<dbReference type="AlphaFoldDB" id="A0A9P8PDQ1"/>
<sequence>MWPFSETRDSGLASFPDLDLSESLFTQEVSDLDVFLAILVNNINVDREVRVHESHFVLESDGNTLDKVGNQGLDGSQGGDVLSVTVVDSDFNLFVGDLGESNVDVSQVLAQLTSWTGDSNDSGLDLDGDSLWELQHLGRLDVFHACIPLGVKRIGPK</sequence>
<protein>
    <submittedName>
        <fullName evidence="1">Uncharacterized protein</fullName>
    </submittedName>
</protein>
<name>A0A9P8PDQ1_9ASCO</name>
<dbReference type="EMBL" id="JAEUBD010000983">
    <property type="protein sequence ID" value="KAH3670097.1"/>
    <property type="molecule type" value="Genomic_DNA"/>
</dbReference>